<dbReference type="InterPro" id="IPR052375">
    <property type="entry name" value="Complex_I_20kDa-like"/>
</dbReference>
<sequence length="267" mass="28070">MIGILRTRLRLGRQTIAYPNGPARFPARFRGRPALDAGRCEAGCAECAAACPTEAVLGAGTKDLAIDLGACLYCGRCEEACSGGAIRFTRDYRLAMRSRSELVARGDEPRLARALDGRMRRLFGRSLKLRQVSAGGCNGCEAELNAAGNVQFDLGRFGIQFVASPRHADGIVVTGPVSENMRAALRATWEATPAPRLVIAVGACAISGGPFRGSPACHDGIAGGLPDVPVDLWIPGCPPHPVTVLDGLLRLLGRIEGDGPGVEVTQL</sequence>
<comment type="cofactor">
    <cofactor evidence="1">
        <name>[4Fe-4S] cluster</name>
        <dbReference type="ChEBI" id="CHEBI:49883"/>
    </cofactor>
</comment>
<evidence type="ECO:0000259" key="7">
    <source>
        <dbReference type="PROSITE" id="PS51379"/>
    </source>
</evidence>
<keyword evidence="3" id="KW-0004">4Fe-4S</keyword>
<dbReference type="InterPro" id="IPR006137">
    <property type="entry name" value="NADH_UbQ_OxRdtase-like_20kDa"/>
</dbReference>
<protein>
    <submittedName>
        <fullName evidence="8">Hydrogenase</fullName>
    </submittedName>
</protein>
<reference evidence="9" key="1">
    <citation type="journal article" date="2022" name="Int. J. Syst. Evol. Microbiol.">
        <title>Anaeromyxobacter oryzae sp. nov., Anaeromyxobacter diazotrophicus sp. nov. and Anaeromyxobacter paludicola sp. nov., isolated from paddy soils.</title>
        <authorList>
            <person name="Itoh H."/>
            <person name="Xu Z."/>
            <person name="Mise K."/>
            <person name="Masuda Y."/>
            <person name="Ushijima N."/>
            <person name="Hayakawa C."/>
            <person name="Shiratori Y."/>
            <person name="Senoo K."/>
        </authorList>
    </citation>
    <scope>NUCLEOTIDE SEQUENCE [LARGE SCALE GENOMIC DNA]</scope>
    <source>
        <strain evidence="9">Red232</strain>
    </source>
</reference>
<evidence type="ECO:0000256" key="3">
    <source>
        <dbReference type="ARBA" id="ARBA00022485"/>
    </source>
</evidence>
<name>A0ABM7WSV1_9BACT</name>
<dbReference type="Gene3D" id="3.30.70.3270">
    <property type="match status" value="1"/>
</dbReference>
<dbReference type="Pfam" id="PF01058">
    <property type="entry name" value="Oxidored_q6"/>
    <property type="match status" value="1"/>
</dbReference>
<dbReference type="RefSeq" id="WP_248360263.1">
    <property type="nucleotide sequence ID" value="NZ_AP025591.1"/>
</dbReference>
<dbReference type="SUPFAM" id="SSF56770">
    <property type="entry name" value="HydA/Nqo6-like"/>
    <property type="match status" value="1"/>
</dbReference>
<dbReference type="PANTHER" id="PTHR42989:SF1">
    <property type="entry name" value="FORMATE HYDROGENLYASE SUBUNIT 7-RELATED"/>
    <property type="match status" value="1"/>
</dbReference>
<feature type="domain" description="4Fe-4S ferredoxin-type" evidence="7">
    <location>
        <begin position="31"/>
        <end position="61"/>
    </location>
</feature>
<feature type="domain" description="4Fe-4S ferredoxin-type" evidence="7">
    <location>
        <begin position="62"/>
        <end position="91"/>
    </location>
</feature>
<evidence type="ECO:0000313" key="8">
    <source>
        <dbReference type="EMBL" id="BDG02572.1"/>
    </source>
</evidence>
<keyword evidence="6" id="KW-0411">Iron-sulfur</keyword>
<dbReference type="Proteomes" id="UP001162891">
    <property type="component" value="Chromosome"/>
</dbReference>
<comment type="similarity">
    <text evidence="2">Belongs to the complex I 20 kDa subunit family.</text>
</comment>
<dbReference type="PANTHER" id="PTHR42989">
    <property type="entry name" value="HYDROGENASE-4 COMPONENT I"/>
    <property type="match status" value="1"/>
</dbReference>
<dbReference type="InterPro" id="IPR017896">
    <property type="entry name" value="4Fe4S_Fe-S-bd"/>
</dbReference>
<dbReference type="PROSITE" id="PS51379">
    <property type="entry name" value="4FE4S_FER_2"/>
    <property type="match status" value="2"/>
</dbReference>
<gene>
    <name evidence="8" type="primary">ehrS_2</name>
    <name evidence="8" type="ORF">AMOR_15680</name>
</gene>
<keyword evidence="5" id="KW-0408">Iron</keyword>
<evidence type="ECO:0000256" key="1">
    <source>
        <dbReference type="ARBA" id="ARBA00001966"/>
    </source>
</evidence>
<dbReference type="SUPFAM" id="SSF54862">
    <property type="entry name" value="4Fe-4S ferredoxins"/>
    <property type="match status" value="1"/>
</dbReference>
<keyword evidence="4" id="KW-0479">Metal-binding</keyword>
<dbReference type="EMBL" id="AP025591">
    <property type="protein sequence ID" value="BDG02572.1"/>
    <property type="molecule type" value="Genomic_DNA"/>
</dbReference>
<evidence type="ECO:0000256" key="4">
    <source>
        <dbReference type="ARBA" id="ARBA00022723"/>
    </source>
</evidence>
<evidence type="ECO:0000256" key="5">
    <source>
        <dbReference type="ARBA" id="ARBA00023004"/>
    </source>
</evidence>
<evidence type="ECO:0000256" key="6">
    <source>
        <dbReference type="ARBA" id="ARBA00023014"/>
    </source>
</evidence>
<keyword evidence="9" id="KW-1185">Reference proteome</keyword>
<organism evidence="8 9">
    <name type="scientific">Anaeromyxobacter oryzae</name>
    <dbReference type="NCBI Taxonomy" id="2918170"/>
    <lineage>
        <taxon>Bacteria</taxon>
        <taxon>Pseudomonadati</taxon>
        <taxon>Myxococcota</taxon>
        <taxon>Myxococcia</taxon>
        <taxon>Myxococcales</taxon>
        <taxon>Cystobacterineae</taxon>
        <taxon>Anaeromyxobacteraceae</taxon>
        <taxon>Anaeromyxobacter</taxon>
    </lineage>
</organism>
<proteinExistence type="inferred from homology"/>
<evidence type="ECO:0000313" key="9">
    <source>
        <dbReference type="Proteomes" id="UP001162891"/>
    </source>
</evidence>
<accession>A0ABM7WSV1</accession>
<dbReference type="Pfam" id="PF00037">
    <property type="entry name" value="Fer4"/>
    <property type="match status" value="1"/>
</dbReference>
<evidence type="ECO:0000256" key="2">
    <source>
        <dbReference type="ARBA" id="ARBA00009173"/>
    </source>
</evidence>
<dbReference type="Gene3D" id="3.40.50.12280">
    <property type="match status" value="1"/>
</dbReference>